<evidence type="ECO:0008006" key="3">
    <source>
        <dbReference type="Google" id="ProtNLM"/>
    </source>
</evidence>
<comment type="caution">
    <text evidence="1">The sequence shown here is derived from an EMBL/GenBank/DDBJ whole genome shotgun (WGS) entry which is preliminary data.</text>
</comment>
<proteinExistence type="predicted"/>
<reference evidence="1" key="1">
    <citation type="submission" date="2015-02" db="EMBL/GenBank/DDBJ databases">
        <title>Genome Assembly of Bacillaceae bacterium MTCC 8252.</title>
        <authorList>
            <person name="Verma A."/>
            <person name="Khatri I."/>
            <person name="Mual P."/>
            <person name="Subramanian S."/>
            <person name="Krishnamurthi S."/>
        </authorList>
    </citation>
    <scope>NUCLEOTIDE SEQUENCE [LARGE SCALE GENOMIC DNA]</scope>
    <source>
        <strain evidence="1">MTCC 8252</strain>
    </source>
</reference>
<protein>
    <recommendedName>
        <fullName evidence="3">Acid phosphatase</fullName>
    </recommendedName>
</protein>
<dbReference type="Proteomes" id="UP000031563">
    <property type="component" value="Unassembled WGS sequence"/>
</dbReference>
<dbReference type="AlphaFoldDB" id="A0A0F5HNC2"/>
<organism evidence="1 2">
    <name type="scientific">Bacillus thermotolerans</name>
    <name type="common">Quasibacillus thermotolerans</name>
    <dbReference type="NCBI Taxonomy" id="1221996"/>
    <lineage>
        <taxon>Bacteria</taxon>
        <taxon>Bacillati</taxon>
        <taxon>Bacillota</taxon>
        <taxon>Bacilli</taxon>
        <taxon>Bacillales</taxon>
        <taxon>Bacillaceae</taxon>
        <taxon>Bacillus</taxon>
    </lineage>
</organism>
<dbReference type="Pfam" id="PF02681">
    <property type="entry name" value="DUF212"/>
    <property type="match status" value="1"/>
</dbReference>
<keyword evidence="2" id="KW-1185">Reference proteome</keyword>
<dbReference type="PANTHER" id="PTHR31446:SF29">
    <property type="entry name" value="ACID PHOSPHATASE_VANADIUM-DEPENDENT HALOPEROXIDASE-RELATED PROTEIN"/>
    <property type="match status" value="1"/>
</dbReference>
<evidence type="ECO:0000313" key="2">
    <source>
        <dbReference type="Proteomes" id="UP000031563"/>
    </source>
</evidence>
<evidence type="ECO:0000313" key="1">
    <source>
        <dbReference type="EMBL" id="KKB34337.1"/>
    </source>
</evidence>
<dbReference type="EMBL" id="JWIR02000086">
    <property type="protein sequence ID" value="KKB34337.1"/>
    <property type="molecule type" value="Genomic_DNA"/>
</dbReference>
<dbReference type="PANTHER" id="PTHR31446">
    <property type="entry name" value="ACID PHOSPHATASE/VANADIUM-DEPENDENT HALOPEROXIDASE-RELATED PROTEIN"/>
    <property type="match status" value="1"/>
</dbReference>
<name>A0A0F5HNC2_BACTR</name>
<dbReference type="STRING" id="1221996.QY95_03948"/>
<sequence>MECLLVVLLLCDRRIKTAAFFQNNMEVSHLNRGIVIALSSIGIAQGLKIPIHYMKKKEWKPELFLATGGMPSSHSAGVSSLATYIAKQRGVSSIDFALAVVFGLIVMYDAQGIRRHTGELTLKVNDLDELIDKIHEADSVAYEEKSPDPLKEMLGHQPAEVLGGGLLGAAIGLAGYYMGRK</sequence>
<accession>A0A0F5HNC2</accession>
<dbReference type="InterPro" id="IPR003832">
    <property type="entry name" value="DUF212"/>
</dbReference>
<gene>
    <name evidence="1" type="ORF">QY95_03948</name>
</gene>